<dbReference type="SUPFAM" id="SSF117074">
    <property type="entry name" value="Hypothetical protein PA1324"/>
    <property type="match status" value="1"/>
</dbReference>
<feature type="chain" id="PRO_5039380737" description="Phylloplanin" evidence="1">
    <location>
        <begin position="30"/>
        <end position="161"/>
    </location>
</feature>
<dbReference type="PANTHER" id="PTHR34458:SF5">
    <property type="entry name" value="POLLEN OLE E 1 ALLERGEN AND EXTENSIN FAMILY PROTEIN"/>
    <property type="match status" value="1"/>
</dbReference>
<keyword evidence="3" id="KW-1185">Reference proteome</keyword>
<dbReference type="Gramene" id="Psat01G0429500-T1">
    <property type="protein sequence ID" value="KAI5446409.1"/>
    <property type="gene ID" value="KIW84_014295"/>
</dbReference>
<dbReference type="EMBL" id="JAMSHJ010000001">
    <property type="protein sequence ID" value="KAI5446409.1"/>
    <property type="molecule type" value="Genomic_DNA"/>
</dbReference>
<sequence>IHLDLKKMTMKYLTAFLLIVVMTLPQRNAQLGILNDLLGSANIQGTVLCTSKDNVGVNGAPTPGFSNAQVQLLCGGNMLSNTTTSGDGEFSMLMDNPLLYDLSSLLTDCNLMVPTPLSRCNTKLPSAGGLTSSLKYVGTSQIGTRTLANIAPFGFHFIPLT</sequence>
<organism evidence="2 3">
    <name type="scientific">Pisum sativum</name>
    <name type="common">Garden pea</name>
    <name type="synonym">Lathyrus oleraceus</name>
    <dbReference type="NCBI Taxonomy" id="3888"/>
    <lineage>
        <taxon>Eukaryota</taxon>
        <taxon>Viridiplantae</taxon>
        <taxon>Streptophyta</taxon>
        <taxon>Embryophyta</taxon>
        <taxon>Tracheophyta</taxon>
        <taxon>Spermatophyta</taxon>
        <taxon>Magnoliopsida</taxon>
        <taxon>eudicotyledons</taxon>
        <taxon>Gunneridae</taxon>
        <taxon>Pentapetalae</taxon>
        <taxon>rosids</taxon>
        <taxon>fabids</taxon>
        <taxon>Fabales</taxon>
        <taxon>Fabaceae</taxon>
        <taxon>Papilionoideae</taxon>
        <taxon>50 kb inversion clade</taxon>
        <taxon>NPAAA clade</taxon>
        <taxon>Hologalegina</taxon>
        <taxon>IRL clade</taxon>
        <taxon>Fabeae</taxon>
        <taxon>Lathyrus</taxon>
    </lineage>
</organism>
<evidence type="ECO:0008006" key="4">
    <source>
        <dbReference type="Google" id="ProtNLM"/>
    </source>
</evidence>
<name>A0A9D5BML9_PEA</name>
<keyword evidence="1" id="KW-0732">Signal</keyword>
<accession>A0A9D5BML9</accession>
<gene>
    <name evidence="2" type="ORF">KIW84_014295</name>
</gene>
<protein>
    <recommendedName>
        <fullName evidence="4">Phylloplanin</fullName>
    </recommendedName>
</protein>
<dbReference type="AlphaFoldDB" id="A0A9D5BML9"/>
<comment type="caution">
    <text evidence="2">The sequence shown here is derived from an EMBL/GenBank/DDBJ whole genome shotgun (WGS) entry which is preliminary data.</text>
</comment>
<evidence type="ECO:0000313" key="2">
    <source>
        <dbReference type="EMBL" id="KAI5446409.1"/>
    </source>
</evidence>
<dbReference type="PANTHER" id="PTHR34458">
    <property type="entry name" value="POLLEN OLE E 1 ALLERGEN AND EXTENSIN FAMILY PROTEIN-RELATED"/>
    <property type="match status" value="1"/>
</dbReference>
<evidence type="ECO:0000256" key="1">
    <source>
        <dbReference type="SAM" id="SignalP"/>
    </source>
</evidence>
<evidence type="ECO:0000313" key="3">
    <source>
        <dbReference type="Proteomes" id="UP001058974"/>
    </source>
</evidence>
<proteinExistence type="predicted"/>
<dbReference type="InterPro" id="IPR040404">
    <property type="entry name" value="Phylloplanin-like"/>
</dbReference>
<dbReference type="Proteomes" id="UP001058974">
    <property type="component" value="Chromosome 1"/>
</dbReference>
<feature type="signal peptide" evidence="1">
    <location>
        <begin position="1"/>
        <end position="29"/>
    </location>
</feature>
<feature type="non-terminal residue" evidence="2">
    <location>
        <position position="1"/>
    </location>
</feature>
<reference evidence="2 3" key="1">
    <citation type="journal article" date="2022" name="Nat. Genet.">
        <title>Improved pea reference genome and pan-genome highlight genomic features and evolutionary characteristics.</title>
        <authorList>
            <person name="Yang T."/>
            <person name="Liu R."/>
            <person name="Luo Y."/>
            <person name="Hu S."/>
            <person name="Wang D."/>
            <person name="Wang C."/>
            <person name="Pandey M.K."/>
            <person name="Ge S."/>
            <person name="Xu Q."/>
            <person name="Li N."/>
            <person name="Li G."/>
            <person name="Huang Y."/>
            <person name="Saxena R.K."/>
            <person name="Ji Y."/>
            <person name="Li M."/>
            <person name="Yan X."/>
            <person name="He Y."/>
            <person name="Liu Y."/>
            <person name="Wang X."/>
            <person name="Xiang C."/>
            <person name="Varshney R.K."/>
            <person name="Ding H."/>
            <person name="Gao S."/>
            <person name="Zong X."/>
        </authorList>
    </citation>
    <scope>NUCLEOTIDE SEQUENCE [LARGE SCALE GENOMIC DNA]</scope>
    <source>
        <strain evidence="2 3">cv. Zhongwan 6</strain>
    </source>
</reference>